<evidence type="ECO:0000313" key="2">
    <source>
        <dbReference type="Proteomes" id="UP000887116"/>
    </source>
</evidence>
<dbReference type="EMBL" id="BMAO01024997">
    <property type="protein sequence ID" value="GFQ99403.1"/>
    <property type="molecule type" value="Genomic_DNA"/>
</dbReference>
<dbReference type="AlphaFoldDB" id="A0A8X6HAL4"/>
<name>A0A8X6HAL4_TRICU</name>
<protein>
    <submittedName>
        <fullName evidence="1">Uncharacterized protein</fullName>
    </submittedName>
</protein>
<reference evidence="1" key="1">
    <citation type="submission" date="2020-07" db="EMBL/GenBank/DDBJ databases">
        <title>Multicomponent nature underlies the extraordinary mechanical properties of spider dragline silk.</title>
        <authorList>
            <person name="Kono N."/>
            <person name="Nakamura H."/>
            <person name="Mori M."/>
            <person name="Yoshida Y."/>
            <person name="Ohtoshi R."/>
            <person name="Malay A.D."/>
            <person name="Moran D.A.P."/>
            <person name="Tomita M."/>
            <person name="Numata K."/>
            <person name="Arakawa K."/>
        </authorList>
    </citation>
    <scope>NUCLEOTIDE SEQUENCE</scope>
</reference>
<organism evidence="1 2">
    <name type="scientific">Trichonephila clavata</name>
    <name type="common">Joro spider</name>
    <name type="synonym">Nephila clavata</name>
    <dbReference type="NCBI Taxonomy" id="2740835"/>
    <lineage>
        <taxon>Eukaryota</taxon>
        <taxon>Metazoa</taxon>
        <taxon>Ecdysozoa</taxon>
        <taxon>Arthropoda</taxon>
        <taxon>Chelicerata</taxon>
        <taxon>Arachnida</taxon>
        <taxon>Araneae</taxon>
        <taxon>Araneomorphae</taxon>
        <taxon>Entelegynae</taxon>
        <taxon>Araneoidea</taxon>
        <taxon>Nephilidae</taxon>
        <taxon>Trichonephila</taxon>
    </lineage>
</organism>
<accession>A0A8X6HAL4</accession>
<sequence>MEFPNVSRSVAYKIVTEDLNFKKLCSRWVPRLLTAEDKEKRLRTGHIKSLIFNGSKKTYASCRCSAATSPSHIIAYIGASVGQLLNEEDVVFNLIKQQGLLDIV</sequence>
<proteinExistence type="predicted"/>
<dbReference type="Proteomes" id="UP000887116">
    <property type="component" value="Unassembled WGS sequence"/>
</dbReference>
<comment type="caution">
    <text evidence="1">The sequence shown here is derived from an EMBL/GenBank/DDBJ whole genome shotgun (WGS) entry which is preliminary data.</text>
</comment>
<evidence type="ECO:0000313" key="1">
    <source>
        <dbReference type="EMBL" id="GFQ99403.1"/>
    </source>
</evidence>
<gene>
    <name evidence="1" type="ORF">TNCT_657131</name>
</gene>
<keyword evidence="2" id="KW-1185">Reference proteome</keyword>
<dbReference type="OrthoDB" id="6447011at2759"/>